<protein>
    <submittedName>
        <fullName evidence="1">Uncharacterized protein</fullName>
    </submittedName>
</protein>
<dbReference type="EMBL" id="CABDUW010001425">
    <property type="protein sequence ID" value="VTJ81436.1"/>
    <property type="molecule type" value="Genomic_DNA"/>
</dbReference>
<keyword evidence="2" id="KW-1185">Reference proteome</keyword>
<comment type="caution">
    <text evidence="1">The sequence shown here is derived from an EMBL/GenBank/DDBJ whole genome shotgun (WGS) entry which is preliminary data.</text>
</comment>
<accession>A0A5E4CI14</accession>
<sequence>EVAVCLGETLKLLELNGPSPLRILCVLSYEQTVHATGTAAVISRQILFKDAKRKLGDKDESK</sequence>
<name>A0A5E4CI14_MARMO</name>
<organism evidence="1 2">
    <name type="scientific">Marmota monax</name>
    <name type="common">Woodchuck</name>
    <dbReference type="NCBI Taxonomy" id="9995"/>
    <lineage>
        <taxon>Eukaryota</taxon>
        <taxon>Metazoa</taxon>
        <taxon>Chordata</taxon>
        <taxon>Craniata</taxon>
        <taxon>Vertebrata</taxon>
        <taxon>Euteleostomi</taxon>
        <taxon>Mammalia</taxon>
        <taxon>Eutheria</taxon>
        <taxon>Euarchontoglires</taxon>
        <taxon>Glires</taxon>
        <taxon>Rodentia</taxon>
        <taxon>Sciuromorpha</taxon>
        <taxon>Sciuridae</taxon>
        <taxon>Xerinae</taxon>
        <taxon>Marmotini</taxon>
        <taxon>Marmota</taxon>
    </lineage>
</organism>
<proteinExistence type="predicted"/>
<evidence type="ECO:0000313" key="2">
    <source>
        <dbReference type="Proteomes" id="UP000335636"/>
    </source>
</evidence>
<dbReference type="AlphaFoldDB" id="A0A5E4CI14"/>
<evidence type="ECO:0000313" key="1">
    <source>
        <dbReference type="EMBL" id="VTJ81436.1"/>
    </source>
</evidence>
<reference evidence="1" key="1">
    <citation type="submission" date="2019-04" db="EMBL/GenBank/DDBJ databases">
        <authorList>
            <person name="Alioto T."/>
            <person name="Alioto T."/>
        </authorList>
    </citation>
    <scope>NUCLEOTIDE SEQUENCE [LARGE SCALE GENOMIC DNA]</scope>
</reference>
<feature type="non-terminal residue" evidence="1">
    <location>
        <position position="62"/>
    </location>
</feature>
<dbReference type="Proteomes" id="UP000335636">
    <property type="component" value="Unassembled WGS sequence"/>
</dbReference>
<gene>
    <name evidence="1" type="ORF">MONAX_5E009931</name>
</gene>
<feature type="non-terminal residue" evidence="1">
    <location>
        <position position="1"/>
    </location>
</feature>